<evidence type="ECO:0000256" key="2">
    <source>
        <dbReference type="SAM" id="MobiDB-lite"/>
    </source>
</evidence>
<organism evidence="4 5">
    <name type="scientific">Grifola frondosa</name>
    <name type="common">Maitake</name>
    <name type="synonym">Polyporus frondosus</name>
    <dbReference type="NCBI Taxonomy" id="5627"/>
    <lineage>
        <taxon>Eukaryota</taxon>
        <taxon>Fungi</taxon>
        <taxon>Dikarya</taxon>
        <taxon>Basidiomycota</taxon>
        <taxon>Agaricomycotina</taxon>
        <taxon>Agaricomycetes</taxon>
        <taxon>Polyporales</taxon>
        <taxon>Grifolaceae</taxon>
        <taxon>Grifola</taxon>
    </lineage>
</organism>
<sequence>MMIFDGSSYEMLPNYSFQVSPHVPGNLLSILERLTTFPTKASELNAWWVEELGTRPPTKKHSDPEDEPVEHDADVPSETEDDWRKFFEDQPTDTEQTPVGGGPRLHTMTIHQSLHSLASHKAIFTRAWLGLLPQLSLDTGESNRALSLRVLNVLHRGVLPHLTRPILVMDWVSSAVDHGGTVGLLALNALFVLMKEYNLDYPSFYTRLYGFLDRNVLHLKHRARFFRLTELFLSSTLIPMPSSHLPAILVASFVKRLARLSLNAPPAAVVMIMPFTYNILRTHPSLMCMIHRDDDLLDVHCDAFLVNEPNPNLTKALDSSLWELYTHKIHFHAAVSTLARIFEEAFTRPQYNMEDFLDHTYGTMFETETKHKIRKDPVVVEEPSHEFTHDQFWMYS</sequence>
<evidence type="ECO:0000313" key="5">
    <source>
        <dbReference type="Proteomes" id="UP000092993"/>
    </source>
</evidence>
<dbReference type="InterPro" id="IPR027193">
    <property type="entry name" value="Noc4"/>
</dbReference>
<dbReference type="AlphaFoldDB" id="A0A1C7MV74"/>
<protein>
    <recommendedName>
        <fullName evidence="3">CCAAT-binding factor domain-containing protein</fullName>
    </recommendedName>
</protein>
<comment type="caution">
    <text evidence="4">The sequence shown here is derived from an EMBL/GenBank/DDBJ whole genome shotgun (WGS) entry which is preliminary data.</text>
</comment>
<dbReference type="GO" id="GO:0030692">
    <property type="term" value="C:Noc4p-Nop14p complex"/>
    <property type="evidence" value="ECO:0007669"/>
    <property type="project" value="TreeGrafter"/>
</dbReference>
<dbReference type="Pfam" id="PF03914">
    <property type="entry name" value="CBF"/>
    <property type="match status" value="1"/>
</dbReference>
<name>A0A1C7MV74_GRIFR</name>
<reference evidence="4 5" key="1">
    <citation type="submission" date="2016-03" db="EMBL/GenBank/DDBJ databases">
        <title>Whole genome sequencing of Grifola frondosa 9006-11.</title>
        <authorList>
            <person name="Min B."/>
            <person name="Park H."/>
            <person name="Kim J.-G."/>
            <person name="Cho H."/>
            <person name="Oh Y.-L."/>
            <person name="Kong W.-S."/>
            <person name="Choi I.-G."/>
        </authorList>
    </citation>
    <scope>NUCLEOTIDE SEQUENCE [LARGE SCALE GENOMIC DNA]</scope>
    <source>
        <strain evidence="4 5">9006-11</strain>
    </source>
</reference>
<dbReference type="EMBL" id="LUGG01000001">
    <property type="protein sequence ID" value="OBZ78914.1"/>
    <property type="molecule type" value="Genomic_DNA"/>
</dbReference>
<dbReference type="PANTHER" id="PTHR12455">
    <property type="entry name" value="NUCLEOLAR COMPLEX PROTEIN 4"/>
    <property type="match status" value="1"/>
</dbReference>
<dbReference type="OrthoDB" id="10263185at2759"/>
<dbReference type="GO" id="GO:0032040">
    <property type="term" value="C:small-subunit processome"/>
    <property type="evidence" value="ECO:0007669"/>
    <property type="project" value="TreeGrafter"/>
</dbReference>
<evidence type="ECO:0000313" key="4">
    <source>
        <dbReference type="EMBL" id="OBZ78914.1"/>
    </source>
</evidence>
<evidence type="ECO:0000256" key="1">
    <source>
        <dbReference type="ARBA" id="ARBA00007797"/>
    </source>
</evidence>
<proteinExistence type="inferred from homology"/>
<gene>
    <name evidence="4" type="ORF">A0H81_01297</name>
</gene>
<dbReference type="GO" id="GO:0042254">
    <property type="term" value="P:ribosome biogenesis"/>
    <property type="evidence" value="ECO:0007669"/>
    <property type="project" value="InterPro"/>
</dbReference>
<dbReference type="STRING" id="5627.A0A1C7MV74"/>
<accession>A0A1C7MV74</accession>
<feature type="domain" description="CCAAT-binding factor" evidence="3">
    <location>
        <begin position="184"/>
        <end position="339"/>
    </location>
</feature>
<dbReference type="InterPro" id="IPR005612">
    <property type="entry name" value="CCAAT-binding_factor"/>
</dbReference>
<feature type="region of interest" description="Disordered" evidence="2">
    <location>
        <begin position="54"/>
        <end position="78"/>
    </location>
</feature>
<comment type="similarity">
    <text evidence="1">Belongs to the CBF/MAK21 family.</text>
</comment>
<feature type="compositionally biased region" description="Acidic residues" evidence="2">
    <location>
        <begin position="64"/>
        <end position="78"/>
    </location>
</feature>
<dbReference type="PANTHER" id="PTHR12455:SF0">
    <property type="entry name" value="NUCLEOLAR COMPLEX PROTEIN 4 HOMOLOG"/>
    <property type="match status" value="1"/>
</dbReference>
<evidence type="ECO:0000259" key="3">
    <source>
        <dbReference type="Pfam" id="PF03914"/>
    </source>
</evidence>
<dbReference type="Proteomes" id="UP000092993">
    <property type="component" value="Unassembled WGS sequence"/>
</dbReference>
<keyword evidence="5" id="KW-1185">Reference proteome</keyword>